<feature type="non-terminal residue" evidence="2">
    <location>
        <position position="1"/>
    </location>
</feature>
<evidence type="ECO:0000313" key="2">
    <source>
        <dbReference type="EMBL" id="KAK1906593.1"/>
    </source>
</evidence>
<keyword evidence="3" id="KW-1185">Reference proteome</keyword>
<name>A0AAD9CT60_DISEL</name>
<reference evidence="2" key="1">
    <citation type="submission" date="2023-04" db="EMBL/GenBank/DDBJ databases">
        <title>Chromosome-level genome of Chaenocephalus aceratus.</title>
        <authorList>
            <person name="Park H."/>
        </authorList>
    </citation>
    <scope>NUCLEOTIDE SEQUENCE</scope>
    <source>
        <strain evidence="2">DE</strain>
        <tissue evidence="2">Muscle</tissue>
    </source>
</reference>
<comment type="caution">
    <text evidence="2">The sequence shown here is derived from an EMBL/GenBank/DDBJ whole genome shotgun (WGS) entry which is preliminary data.</text>
</comment>
<sequence length="88" mass="9207">RAYLLGIAERCVPILLYQLGSVPTRRCQSPRLVIGRSGALGEDCVGLGSFPCSDYPGLLSGNGPLPLGPSPPPLPPPPLRLPHLTSPL</sequence>
<feature type="region of interest" description="Disordered" evidence="1">
    <location>
        <begin position="63"/>
        <end position="88"/>
    </location>
</feature>
<organism evidence="2 3">
    <name type="scientific">Dissostichus eleginoides</name>
    <name type="common">Patagonian toothfish</name>
    <name type="synonym">Dissostichus amissus</name>
    <dbReference type="NCBI Taxonomy" id="100907"/>
    <lineage>
        <taxon>Eukaryota</taxon>
        <taxon>Metazoa</taxon>
        <taxon>Chordata</taxon>
        <taxon>Craniata</taxon>
        <taxon>Vertebrata</taxon>
        <taxon>Euteleostomi</taxon>
        <taxon>Actinopterygii</taxon>
        <taxon>Neopterygii</taxon>
        <taxon>Teleostei</taxon>
        <taxon>Neoteleostei</taxon>
        <taxon>Acanthomorphata</taxon>
        <taxon>Eupercaria</taxon>
        <taxon>Perciformes</taxon>
        <taxon>Notothenioidei</taxon>
        <taxon>Nototheniidae</taxon>
        <taxon>Dissostichus</taxon>
    </lineage>
</organism>
<feature type="compositionally biased region" description="Pro residues" evidence="1">
    <location>
        <begin position="66"/>
        <end position="80"/>
    </location>
</feature>
<dbReference type="Proteomes" id="UP001228049">
    <property type="component" value="Unassembled WGS sequence"/>
</dbReference>
<proteinExistence type="predicted"/>
<evidence type="ECO:0000313" key="3">
    <source>
        <dbReference type="Proteomes" id="UP001228049"/>
    </source>
</evidence>
<dbReference type="EMBL" id="JASDAP010000001">
    <property type="protein sequence ID" value="KAK1906593.1"/>
    <property type="molecule type" value="Genomic_DNA"/>
</dbReference>
<gene>
    <name evidence="2" type="ORF">KUDE01_008989</name>
</gene>
<protein>
    <submittedName>
        <fullName evidence="2">Dynamin-3</fullName>
    </submittedName>
</protein>
<feature type="non-terminal residue" evidence="2">
    <location>
        <position position="88"/>
    </location>
</feature>
<accession>A0AAD9CT60</accession>
<evidence type="ECO:0000256" key="1">
    <source>
        <dbReference type="SAM" id="MobiDB-lite"/>
    </source>
</evidence>
<dbReference type="AlphaFoldDB" id="A0AAD9CT60"/>